<dbReference type="GO" id="GO:0004888">
    <property type="term" value="F:transmembrane signaling receptor activity"/>
    <property type="evidence" value="ECO:0007669"/>
    <property type="project" value="TreeGrafter"/>
</dbReference>
<dbReference type="InterPro" id="IPR047347">
    <property type="entry name" value="YvaQ-like_sensor"/>
</dbReference>
<keyword evidence="4 6" id="KW-0807">Transducer</keyword>
<dbReference type="SMART" id="SM00283">
    <property type="entry name" value="MA"/>
    <property type="match status" value="1"/>
</dbReference>
<feature type="domain" description="Methyl-accepting transducer" evidence="9">
    <location>
        <begin position="300"/>
        <end position="529"/>
    </location>
</feature>
<dbReference type="HOGENOM" id="CLU_000445_107_16_6"/>
<dbReference type="SUPFAM" id="SSF58104">
    <property type="entry name" value="Methyl-accepting chemotaxis protein (MCP) signaling domain"/>
    <property type="match status" value="1"/>
</dbReference>
<evidence type="ECO:0000256" key="6">
    <source>
        <dbReference type="PROSITE-ProRule" id="PRU00284"/>
    </source>
</evidence>
<comment type="subcellular location">
    <subcellularLocation>
        <location evidence="1">Membrane</location>
    </subcellularLocation>
</comment>
<dbReference type="STRING" id="198628.Dda3937_02025"/>
<dbReference type="GO" id="GO:0006935">
    <property type="term" value="P:chemotaxis"/>
    <property type="evidence" value="ECO:0007669"/>
    <property type="project" value="UniProtKB-KW"/>
</dbReference>
<proteinExistence type="inferred from homology"/>
<dbReference type="PANTHER" id="PTHR43531">
    <property type="entry name" value="PROTEIN ICFG"/>
    <property type="match status" value="1"/>
</dbReference>
<evidence type="ECO:0000256" key="8">
    <source>
        <dbReference type="SAM" id="Phobius"/>
    </source>
</evidence>
<gene>
    <name evidence="10" type="ordered locus">Dda3937_02025</name>
</gene>
<evidence type="ECO:0000256" key="3">
    <source>
        <dbReference type="ARBA" id="ARBA00022500"/>
    </source>
</evidence>
<evidence type="ECO:0000256" key="7">
    <source>
        <dbReference type="SAM" id="Coils"/>
    </source>
</evidence>
<reference evidence="10 11" key="1">
    <citation type="journal article" date="2011" name="J. Bacteriol.">
        <title>Genome sequence of the plant-pathogenic bacterium Dickeya dadantii 3937.</title>
        <authorList>
            <person name="Glasner J.D."/>
            <person name="Yang C.H."/>
            <person name="Reverchon S."/>
            <person name="Hugouvieux-Cotte-Pattat N."/>
            <person name="Condemine G."/>
            <person name="Bohin J.P."/>
            <person name="Van Gijsegem F."/>
            <person name="Yang S."/>
            <person name="Franza T."/>
            <person name="Expert D."/>
            <person name="Plunkett G. III"/>
            <person name="San Francisco M.J."/>
            <person name="Charkowski A.O."/>
            <person name="Py B."/>
            <person name="Bell K."/>
            <person name="Rauscher L."/>
            <person name="Rodriguez-Palenzuela P."/>
            <person name="Toussaint A."/>
            <person name="Holeva M.C."/>
            <person name="He S.Y."/>
            <person name="Douet V."/>
            <person name="Boccara M."/>
            <person name="Blanco C."/>
            <person name="Toth I."/>
            <person name="Anderson B.D."/>
            <person name="Biehl B.S."/>
            <person name="Mau B."/>
            <person name="Flynn S.M."/>
            <person name="Barras F."/>
            <person name="Lindeberg M."/>
            <person name="Birch P.R."/>
            <person name="Tsuyumu S."/>
            <person name="Shi X."/>
            <person name="Hibbing M."/>
            <person name="Yap M.N."/>
            <person name="Carpentier M."/>
            <person name="Dassa E."/>
            <person name="Umehara M."/>
            <person name="Kim J.F."/>
            <person name="Rusch M."/>
            <person name="Soni P."/>
            <person name="Mayhew G.F."/>
            <person name="Fouts D.E."/>
            <person name="Gill S.R."/>
            <person name="Blattner F.R."/>
            <person name="Keen N.T."/>
            <person name="Perna N.T."/>
        </authorList>
    </citation>
    <scope>NUCLEOTIDE SEQUENCE [LARGE SCALE GENOMIC DNA]</scope>
    <source>
        <strain evidence="10 11">3937</strain>
    </source>
</reference>
<dbReference type="CDD" id="cd11386">
    <property type="entry name" value="MCP_signal"/>
    <property type="match status" value="1"/>
</dbReference>
<dbReference type="InterPro" id="IPR024478">
    <property type="entry name" value="HlyB_4HB_MCP"/>
</dbReference>
<evidence type="ECO:0000313" key="10">
    <source>
        <dbReference type="EMBL" id="ADM96363.1"/>
    </source>
</evidence>
<feature type="transmembrane region" description="Helical" evidence="8">
    <location>
        <begin position="215"/>
        <end position="238"/>
    </location>
</feature>
<dbReference type="FunFam" id="1.10.287.950:FF:000001">
    <property type="entry name" value="Methyl-accepting chemotaxis sensory transducer"/>
    <property type="match status" value="1"/>
</dbReference>
<keyword evidence="2" id="KW-0488">Methylation</keyword>
<name>E0SFJ2_DICD3</name>
<dbReference type="CDD" id="cd19411">
    <property type="entry name" value="MCP2201-like_sensor"/>
    <property type="match status" value="1"/>
</dbReference>
<keyword evidence="7" id="KW-0175">Coiled coil</keyword>
<evidence type="ECO:0000256" key="5">
    <source>
        <dbReference type="ARBA" id="ARBA00029447"/>
    </source>
</evidence>
<dbReference type="InterPro" id="IPR004089">
    <property type="entry name" value="MCPsignal_dom"/>
</dbReference>
<dbReference type="Gene3D" id="1.10.287.950">
    <property type="entry name" value="Methyl-accepting chemotaxis protein"/>
    <property type="match status" value="1"/>
</dbReference>
<dbReference type="GO" id="GO:0005886">
    <property type="term" value="C:plasma membrane"/>
    <property type="evidence" value="ECO:0007669"/>
    <property type="project" value="TreeGrafter"/>
</dbReference>
<dbReference type="KEGG" id="ddd:Dda3937_02025"/>
<dbReference type="Pfam" id="PF00015">
    <property type="entry name" value="MCPsignal"/>
    <property type="match status" value="1"/>
</dbReference>
<dbReference type="InterPro" id="IPR051310">
    <property type="entry name" value="MCP_chemotaxis"/>
</dbReference>
<evidence type="ECO:0000256" key="2">
    <source>
        <dbReference type="ARBA" id="ARBA00022481"/>
    </source>
</evidence>
<dbReference type="Proteomes" id="UP000006859">
    <property type="component" value="Chromosome"/>
</dbReference>
<dbReference type="PROSITE" id="PS50111">
    <property type="entry name" value="CHEMOTAXIS_TRANSDUC_2"/>
    <property type="match status" value="1"/>
</dbReference>
<dbReference type="GO" id="GO:0007165">
    <property type="term" value="P:signal transduction"/>
    <property type="evidence" value="ECO:0007669"/>
    <property type="project" value="UniProtKB-KW"/>
</dbReference>
<dbReference type="PANTHER" id="PTHR43531:SF14">
    <property type="entry name" value="METHYL-ACCEPTING CHEMOTAXIS PROTEIN I-RELATED"/>
    <property type="match status" value="1"/>
</dbReference>
<evidence type="ECO:0000259" key="9">
    <source>
        <dbReference type="PROSITE" id="PS50111"/>
    </source>
</evidence>
<evidence type="ECO:0000256" key="1">
    <source>
        <dbReference type="ARBA" id="ARBA00004370"/>
    </source>
</evidence>
<dbReference type="EMBL" id="CP002038">
    <property type="protein sequence ID" value="ADM96363.1"/>
    <property type="molecule type" value="Genomic_DNA"/>
</dbReference>
<keyword evidence="11" id="KW-1185">Reference proteome</keyword>
<keyword evidence="8" id="KW-1133">Transmembrane helix</keyword>
<keyword evidence="8" id="KW-0812">Transmembrane</keyword>
<feature type="coiled-coil region" evidence="7">
    <location>
        <begin position="109"/>
        <end position="136"/>
    </location>
</feature>
<sequence>MTNTHSSLHTRDANLLMTAIPNRIRHIMQILKNMKLGAMLGSGFILVILIGFIVAIFGRSQLIHVGNNLDYLSNIRLNNLIAMQEIKDNLNAAARIIRESAIQTDAAHLAQEKHDLEQLIDRNNDLLRQLDEKLKLKKSRELLAQINQARPPYSNAVRKVIELSLSGQQEQARALILGDLLTTQTTLFNAMDTMITEHKNDTIAMSQRFMADASYSGTLLLIVTAISALLGALVAWLITRRVKGQLGGEPTYASHIAQQVAQGDLSIDVMLKTSDHHSLLAAMRTMRDSLSHIVSQVRQSSESIATGSQQIAIGNADLSQRTEEQAASLQQTAASMEQISQTIRQNGDTVREAAQLATTASQTAAKGSEVVSDVIRTMEEITSSSRKIGDIISVIDGIAFQTNILALNAAVEAARAGEQGRGFAVVAGEVRSLAQRSASAAREIKELITESMEKVESGSQRVGHAGVTMEEIVSQAHHVAELIKEIGVTTTEQESGIGQIHQAVSQLDQVTQQNAALVEQSASAADSLNAQAGHLVQLMNVFVLDGHAAQPQRSHGGDWRLALASR</sequence>
<protein>
    <submittedName>
        <fullName evidence="10">Methyl-accepting chemotaxis protein</fullName>
    </submittedName>
</protein>
<dbReference type="AlphaFoldDB" id="E0SFJ2"/>
<dbReference type="Pfam" id="PF12729">
    <property type="entry name" value="4HB_MCP_1"/>
    <property type="match status" value="1"/>
</dbReference>
<comment type="similarity">
    <text evidence="5">Belongs to the methyl-accepting chemotaxis (MCP) protein family.</text>
</comment>
<keyword evidence="3" id="KW-0145">Chemotaxis</keyword>
<evidence type="ECO:0000256" key="4">
    <source>
        <dbReference type="ARBA" id="ARBA00023224"/>
    </source>
</evidence>
<organism evidence="10 11">
    <name type="scientific">Dickeya dadantii (strain 3937)</name>
    <name type="common">Erwinia chrysanthemi (strain 3937)</name>
    <dbReference type="NCBI Taxonomy" id="198628"/>
    <lineage>
        <taxon>Bacteria</taxon>
        <taxon>Pseudomonadati</taxon>
        <taxon>Pseudomonadota</taxon>
        <taxon>Gammaproteobacteria</taxon>
        <taxon>Enterobacterales</taxon>
        <taxon>Pectobacteriaceae</taxon>
        <taxon>Dickeya</taxon>
    </lineage>
</organism>
<feature type="transmembrane region" description="Helical" evidence="8">
    <location>
        <begin position="36"/>
        <end position="58"/>
    </location>
</feature>
<dbReference type="eggNOG" id="COG0840">
    <property type="taxonomic scope" value="Bacteria"/>
</dbReference>
<evidence type="ECO:0000313" key="11">
    <source>
        <dbReference type="Proteomes" id="UP000006859"/>
    </source>
</evidence>
<keyword evidence="8" id="KW-0472">Membrane</keyword>
<accession>E0SFJ2</accession>